<evidence type="ECO:0000313" key="1">
    <source>
        <dbReference type="EMBL" id="KAK6752296.1"/>
    </source>
</evidence>
<comment type="caution">
    <text evidence="1">The sequence shown here is derived from an EMBL/GenBank/DDBJ whole genome shotgun (WGS) entry which is preliminary data.</text>
</comment>
<dbReference type="Proteomes" id="UP001303046">
    <property type="component" value="Unassembled WGS sequence"/>
</dbReference>
<keyword evidence="2" id="KW-1185">Reference proteome</keyword>
<sequence length="307" mass="34561">MKRCSVVLNTANGAAVGEATFPIWRYQLKTLLNRQKQLAPELEHVHRPKYAVNEEPPTESEVLVKPEALRGNEDEFPTGFFGWLLRQINRLSPRTANVLKQLYYLFSDVINGETNLSVAGIRLLGIFAPGDVSQLGMFKNLLKGALTNYKMLAILVYLALAGLVICEYEGNFVLNAKLLAEEGRENMEELSLVLTIVCQNLTTREEKFRMIEELVNTTMADKTEEEKKEILQGSLVAIAVVSVLLENVNKLQNKEVQFAFYKIHAKICDPEFSTLPKEERSKKGIEVKGVGVPYVMKKMRLAGGREL</sequence>
<gene>
    <name evidence="1" type="primary">Necator_chrIV.g16909</name>
    <name evidence="1" type="ORF">RB195_003611</name>
</gene>
<protein>
    <submittedName>
        <fullName evidence="1">Uncharacterized protein</fullName>
    </submittedName>
</protein>
<dbReference type="EMBL" id="JAVFWL010000004">
    <property type="protein sequence ID" value="KAK6752296.1"/>
    <property type="molecule type" value="Genomic_DNA"/>
</dbReference>
<proteinExistence type="predicted"/>
<evidence type="ECO:0000313" key="2">
    <source>
        <dbReference type="Proteomes" id="UP001303046"/>
    </source>
</evidence>
<organism evidence="1 2">
    <name type="scientific">Necator americanus</name>
    <name type="common">Human hookworm</name>
    <dbReference type="NCBI Taxonomy" id="51031"/>
    <lineage>
        <taxon>Eukaryota</taxon>
        <taxon>Metazoa</taxon>
        <taxon>Ecdysozoa</taxon>
        <taxon>Nematoda</taxon>
        <taxon>Chromadorea</taxon>
        <taxon>Rhabditida</taxon>
        <taxon>Rhabditina</taxon>
        <taxon>Rhabditomorpha</taxon>
        <taxon>Strongyloidea</taxon>
        <taxon>Ancylostomatidae</taxon>
        <taxon>Bunostominae</taxon>
        <taxon>Necator</taxon>
    </lineage>
</organism>
<accession>A0ABR1DQW4</accession>
<reference evidence="1 2" key="1">
    <citation type="submission" date="2023-08" db="EMBL/GenBank/DDBJ databases">
        <title>A Necator americanus chromosomal reference genome.</title>
        <authorList>
            <person name="Ilik V."/>
            <person name="Petrzelkova K.J."/>
            <person name="Pardy F."/>
            <person name="Fuh T."/>
            <person name="Niatou-Singa F.S."/>
            <person name="Gouil Q."/>
            <person name="Baker L."/>
            <person name="Ritchie M.E."/>
            <person name="Jex A.R."/>
            <person name="Gazzola D."/>
            <person name="Li H."/>
            <person name="Toshio Fujiwara R."/>
            <person name="Zhan B."/>
            <person name="Aroian R.V."/>
            <person name="Pafco B."/>
            <person name="Schwarz E.M."/>
        </authorList>
    </citation>
    <scope>NUCLEOTIDE SEQUENCE [LARGE SCALE GENOMIC DNA]</scope>
    <source>
        <strain evidence="1 2">Aroian</strain>
        <tissue evidence="1">Whole animal</tissue>
    </source>
</reference>
<name>A0ABR1DQW4_NECAM</name>